<dbReference type="VEuPathDB" id="FungiDB:An14g04380"/>
<dbReference type="KEGG" id="ang:An14g04380"/>
<accession>A0AAJ8C042</accession>
<organism evidence="1">
    <name type="scientific">Aspergillus niger</name>
    <dbReference type="NCBI Taxonomy" id="5061"/>
    <lineage>
        <taxon>Eukaryota</taxon>
        <taxon>Fungi</taxon>
        <taxon>Dikarya</taxon>
        <taxon>Ascomycota</taxon>
        <taxon>Pezizomycotina</taxon>
        <taxon>Eurotiomycetes</taxon>
        <taxon>Eurotiomycetidae</taxon>
        <taxon>Eurotiales</taxon>
        <taxon>Aspergillaceae</taxon>
        <taxon>Aspergillus</taxon>
        <taxon>Aspergillus subgen. Circumdati</taxon>
    </lineage>
</organism>
<reference evidence="1" key="1">
    <citation type="submission" date="2025-02" db="EMBL/GenBank/DDBJ databases">
        <authorList>
            <consortium name="NCBI Genome Project"/>
        </authorList>
    </citation>
    <scope>NUCLEOTIDE SEQUENCE</scope>
</reference>
<dbReference type="AlphaFoldDB" id="A0AAJ8C042"/>
<sequence length="274" mass="29664">MDGVIGIDDNQDWKGEGGVVATWLSITVMAPGVGGFTAFHDARAGALSHGCYGWKAGRARQLGLFISGARNAGQVAHSGTFGLRRYQDTTHQVDLRAAIAPRSERVTGHDKVGVSRTPGDGVTLPLSIIFPVQLHTILRHFPVKLGFRCLGSSSFEAVEGAYSTPEKYTESDNTGIIPEAVVFNSDGFLDIEYDGCRVQVLRLLDWLTSDMGAKPRFLTASRVEGIRNHPEETCWFQPHQGHHSLQTLSFLGGGELDVESHAVGVGYTRMAGRT</sequence>
<evidence type="ECO:0000313" key="1">
    <source>
        <dbReference type="RefSeq" id="XP_059605566.1"/>
    </source>
</evidence>
<dbReference type="GeneID" id="84592990"/>
<reference evidence="1" key="2">
    <citation type="submission" date="2025-08" db="UniProtKB">
        <authorList>
            <consortium name="RefSeq"/>
        </authorList>
    </citation>
    <scope>IDENTIFICATION</scope>
</reference>
<protein>
    <submittedName>
        <fullName evidence="1">Uncharacterized protein</fullName>
    </submittedName>
</protein>
<gene>
    <name evidence="1" type="ORF">An14g04380</name>
</gene>
<dbReference type="RefSeq" id="XP_059605566.1">
    <property type="nucleotide sequence ID" value="XM_059744230.1"/>
</dbReference>
<proteinExistence type="predicted"/>
<name>A0AAJ8C042_ASPNG</name>